<dbReference type="Proteomes" id="UP001396334">
    <property type="component" value="Unassembled WGS sequence"/>
</dbReference>
<keyword evidence="2" id="KW-1185">Reference proteome</keyword>
<dbReference type="EMBL" id="JBBPBN010000064">
    <property type="protein sequence ID" value="KAK8986322.1"/>
    <property type="molecule type" value="Genomic_DNA"/>
</dbReference>
<name>A0ABR2PD14_9ROSI</name>
<protein>
    <submittedName>
        <fullName evidence="1">Uncharacterized protein</fullName>
    </submittedName>
</protein>
<sequence length="89" mass="10538">MRTGTATPYRYDFSYWNLFKAYRTDTVAPVSEQAFRYRNMFFRTDTICISYRYDLKIVPIRILQRCRSALMAGLKLLNGHIDDLNNQNG</sequence>
<evidence type="ECO:0000313" key="1">
    <source>
        <dbReference type="EMBL" id="KAK8986322.1"/>
    </source>
</evidence>
<gene>
    <name evidence="1" type="ORF">V6N11_013816</name>
</gene>
<accession>A0ABR2PD14</accession>
<reference evidence="1 2" key="1">
    <citation type="journal article" date="2024" name="G3 (Bethesda)">
        <title>Genome assembly of Hibiscus sabdariffa L. provides insights into metabolisms of medicinal natural products.</title>
        <authorList>
            <person name="Kim T."/>
        </authorList>
    </citation>
    <scope>NUCLEOTIDE SEQUENCE [LARGE SCALE GENOMIC DNA]</scope>
    <source>
        <strain evidence="1">TK-2024</strain>
        <tissue evidence="1">Old leaves</tissue>
    </source>
</reference>
<evidence type="ECO:0000313" key="2">
    <source>
        <dbReference type="Proteomes" id="UP001396334"/>
    </source>
</evidence>
<proteinExistence type="predicted"/>
<organism evidence="1 2">
    <name type="scientific">Hibiscus sabdariffa</name>
    <name type="common">roselle</name>
    <dbReference type="NCBI Taxonomy" id="183260"/>
    <lineage>
        <taxon>Eukaryota</taxon>
        <taxon>Viridiplantae</taxon>
        <taxon>Streptophyta</taxon>
        <taxon>Embryophyta</taxon>
        <taxon>Tracheophyta</taxon>
        <taxon>Spermatophyta</taxon>
        <taxon>Magnoliopsida</taxon>
        <taxon>eudicotyledons</taxon>
        <taxon>Gunneridae</taxon>
        <taxon>Pentapetalae</taxon>
        <taxon>rosids</taxon>
        <taxon>malvids</taxon>
        <taxon>Malvales</taxon>
        <taxon>Malvaceae</taxon>
        <taxon>Malvoideae</taxon>
        <taxon>Hibiscus</taxon>
    </lineage>
</organism>
<comment type="caution">
    <text evidence="1">The sequence shown here is derived from an EMBL/GenBank/DDBJ whole genome shotgun (WGS) entry which is preliminary data.</text>
</comment>